<dbReference type="PROSITE" id="PS50045">
    <property type="entry name" value="SIGMA54_INTERACT_4"/>
    <property type="match status" value="1"/>
</dbReference>
<dbReference type="OrthoDB" id="9811901at2"/>
<dbReference type="SUPFAM" id="SSF52540">
    <property type="entry name" value="P-loop containing nucleoside triphosphate hydrolases"/>
    <property type="match status" value="1"/>
</dbReference>
<dbReference type="SUPFAM" id="SSF46689">
    <property type="entry name" value="Homeodomain-like"/>
    <property type="match status" value="1"/>
</dbReference>
<dbReference type="STRING" id="331678.Cphamn1_0843"/>
<dbReference type="InterPro" id="IPR002197">
    <property type="entry name" value="HTH_Fis"/>
</dbReference>
<evidence type="ECO:0000313" key="6">
    <source>
        <dbReference type="EMBL" id="ACE03794.1"/>
    </source>
</evidence>
<dbReference type="FunFam" id="3.40.50.300:FF:000006">
    <property type="entry name" value="DNA-binding transcriptional regulator NtrC"/>
    <property type="match status" value="1"/>
</dbReference>
<dbReference type="InterPro" id="IPR025944">
    <property type="entry name" value="Sigma_54_int_dom_CS"/>
</dbReference>
<organism evidence="6">
    <name type="scientific">Chlorobium phaeobacteroides (strain BS1)</name>
    <dbReference type="NCBI Taxonomy" id="331678"/>
    <lineage>
        <taxon>Bacteria</taxon>
        <taxon>Pseudomonadati</taxon>
        <taxon>Chlorobiota</taxon>
        <taxon>Chlorobiia</taxon>
        <taxon>Chlorobiales</taxon>
        <taxon>Chlorobiaceae</taxon>
        <taxon>Chlorobium/Pelodictyon group</taxon>
        <taxon>Chlorobium</taxon>
    </lineage>
</organism>
<evidence type="ECO:0000259" key="5">
    <source>
        <dbReference type="PROSITE" id="PS50045"/>
    </source>
</evidence>
<dbReference type="PROSITE" id="PS00688">
    <property type="entry name" value="SIGMA54_INTERACT_3"/>
    <property type="match status" value="1"/>
</dbReference>
<evidence type="ECO:0000256" key="1">
    <source>
        <dbReference type="ARBA" id="ARBA00022741"/>
    </source>
</evidence>
<dbReference type="PANTHER" id="PTHR32071">
    <property type="entry name" value="TRANSCRIPTIONAL REGULATORY PROTEIN"/>
    <property type="match status" value="1"/>
</dbReference>
<keyword evidence="1" id="KW-0547">Nucleotide-binding</keyword>
<reference evidence="6" key="1">
    <citation type="submission" date="2008-06" db="EMBL/GenBank/DDBJ databases">
        <title>Complete sequence of Chlorobium phaeobacteroides BS1.</title>
        <authorList>
            <consortium name="US DOE Joint Genome Institute"/>
            <person name="Lucas S."/>
            <person name="Copeland A."/>
            <person name="Lapidus A."/>
            <person name="Glavina del Rio T."/>
            <person name="Dalin E."/>
            <person name="Tice H."/>
            <person name="Bruce D."/>
            <person name="Goodwin L."/>
            <person name="Pitluck S."/>
            <person name="Schmutz J."/>
            <person name="Larimer F."/>
            <person name="Land M."/>
            <person name="Hauser L."/>
            <person name="Kyrpides N."/>
            <person name="Ovchinnikova G."/>
            <person name="Li T."/>
            <person name="Liu Z."/>
            <person name="Zhao F."/>
            <person name="Overmann J."/>
            <person name="Bryant D.A."/>
            <person name="Richardson P."/>
        </authorList>
    </citation>
    <scope>NUCLEOTIDE SEQUENCE [LARGE SCALE GENOMIC DNA]</scope>
    <source>
        <strain evidence="6">BS1</strain>
    </source>
</reference>
<proteinExistence type="predicted"/>
<dbReference type="Gene3D" id="1.10.8.60">
    <property type="match status" value="1"/>
</dbReference>
<dbReference type="Pfam" id="PF00158">
    <property type="entry name" value="Sigma54_activat"/>
    <property type="match status" value="1"/>
</dbReference>
<dbReference type="InterPro" id="IPR025662">
    <property type="entry name" value="Sigma_54_int_dom_ATP-bd_1"/>
</dbReference>
<evidence type="ECO:0000256" key="4">
    <source>
        <dbReference type="ARBA" id="ARBA00023163"/>
    </source>
</evidence>
<dbReference type="PRINTS" id="PR01590">
    <property type="entry name" value="HTHFIS"/>
</dbReference>
<dbReference type="PROSITE" id="PS00675">
    <property type="entry name" value="SIGMA54_INTERACT_1"/>
    <property type="match status" value="1"/>
</dbReference>
<dbReference type="Pfam" id="PF25601">
    <property type="entry name" value="AAA_lid_14"/>
    <property type="match status" value="1"/>
</dbReference>
<accession>B3EP17</accession>
<dbReference type="Gene3D" id="3.40.50.300">
    <property type="entry name" value="P-loop containing nucleotide triphosphate hydrolases"/>
    <property type="match status" value="1"/>
</dbReference>
<keyword evidence="2" id="KW-0067">ATP-binding</keyword>
<dbReference type="GO" id="GO:0043565">
    <property type="term" value="F:sequence-specific DNA binding"/>
    <property type="evidence" value="ECO:0007669"/>
    <property type="project" value="InterPro"/>
</dbReference>
<dbReference type="CDD" id="cd00009">
    <property type="entry name" value="AAA"/>
    <property type="match status" value="1"/>
</dbReference>
<dbReference type="InterPro" id="IPR027417">
    <property type="entry name" value="P-loop_NTPase"/>
</dbReference>
<dbReference type="Gene3D" id="1.10.10.60">
    <property type="entry name" value="Homeodomain-like"/>
    <property type="match status" value="1"/>
</dbReference>
<dbReference type="InterPro" id="IPR002078">
    <property type="entry name" value="Sigma_54_int"/>
</dbReference>
<dbReference type="PANTHER" id="PTHR32071:SF121">
    <property type="entry name" value="SIGMA L-DEPENDENT TRANSCRIPTIONAL REGULATOR YQIR-RELATED"/>
    <property type="match status" value="1"/>
</dbReference>
<dbReference type="HOGENOM" id="CLU_000445_0_7_10"/>
<feature type="domain" description="Sigma-54 factor interaction" evidence="5">
    <location>
        <begin position="7"/>
        <end position="236"/>
    </location>
</feature>
<dbReference type="Pfam" id="PF02954">
    <property type="entry name" value="HTH_8"/>
    <property type="match status" value="1"/>
</dbReference>
<dbReference type="GO" id="GO:0006355">
    <property type="term" value="P:regulation of DNA-templated transcription"/>
    <property type="evidence" value="ECO:0007669"/>
    <property type="project" value="InterPro"/>
</dbReference>
<dbReference type="GO" id="GO:0005524">
    <property type="term" value="F:ATP binding"/>
    <property type="evidence" value="ECO:0007669"/>
    <property type="project" value="UniProtKB-KW"/>
</dbReference>
<dbReference type="AlphaFoldDB" id="B3EP17"/>
<protein>
    <submittedName>
        <fullName evidence="6">Sigma54 specific transcriptional regulator, Fis family</fullName>
    </submittedName>
</protein>
<keyword evidence="4" id="KW-0804">Transcription</keyword>
<name>B3EP17_CHLPB</name>
<keyword evidence="3" id="KW-0805">Transcription regulation</keyword>
<dbReference type="EMBL" id="CP001101">
    <property type="protein sequence ID" value="ACE03794.1"/>
    <property type="molecule type" value="Genomic_DNA"/>
</dbReference>
<dbReference type="InterPro" id="IPR058031">
    <property type="entry name" value="AAA_lid_NorR"/>
</dbReference>
<dbReference type="eggNOG" id="COG2204">
    <property type="taxonomic scope" value="Bacteria"/>
</dbReference>
<dbReference type="SMART" id="SM00382">
    <property type="entry name" value="AAA"/>
    <property type="match status" value="1"/>
</dbReference>
<evidence type="ECO:0000256" key="2">
    <source>
        <dbReference type="ARBA" id="ARBA00022840"/>
    </source>
</evidence>
<gene>
    <name evidence="6" type="ordered locus">Cphamn1_0843</name>
</gene>
<evidence type="ECO:0000256" key="3">
    <source>
        <dbReference type="ARBA" id="ARBA00023015"/>
    </source>
</evidence>
<dbReference type="InterPro" id="IPR009057">
    <property type="entry name" value="Homeodomain-like_sf"/>
</dbReference>
<dbReference type="InterPro" id="IPR003593">
    <property type="entry name" value="AAA+_ATPase"/>
</dbReference>
<dbReference type="KEGG" id="cpb:Cphamn1_0843"/>
<sequence length="398" mass="44861">MSKTVDFLGESSAILQLKHLALQVAKTDATVLITGETGSGKEVLARFIHAQSPRSHRNFIPVNCGAIPAGILESELFGHEKGSFTGAIQSRKGYFESADQGTIFLDEVGEMPLETQVKLLRVIESGEFQKVGSSETIYADTRIIAATNKNLRQAVAEKNFREDLYYRLQSIELHILPLRERGRDVLLLAEKFIRHFERRHSTSFDGFTSDAAEMLLRYSWPGNVRELKNLLESLIIFEKGKQITPEILDKHLSQRNRQKSLVYDPEKSEKNELNLIYSSLIKLHHEIGELKQMLQQQQSAGTAYPKTPLLLPPSLPETRSSFVHQSESGLQTDPEHREEEIQSLENLEKKAISDALASCNGNKRKTAKALGINERTLYRKISTYGLDKKAMILTADDD</sequence>